<organism evidence="3 4">
    <name type="scientific">Micromonospora narathiwatensis</name>
    <dbReference type="NCBI Taxonomy" id="299146"/>
    <lineage>
        <taxon>Bacteria</taxon>
        <taxon>Bacillati</taxon>
        <taxon>Actinomycetota</taxon>
        <taxon>Actinomycetes</taxon>
        <taxon>Micromonosporales</taxon>
        <taxon>Micromonosporaceae</taxon>
        <taxon>Micromonospora</taxon>
    </lineage>
</organism>
<reference evidence="3 4" key="1">
    <citation type="submission" date="2016-06" db="EMBL/GenBank/DDBJ databases">
        <authorList>
            <person name="Kjaerup R.B."/>
            <person name="Dalgaard T.S."/>
            <person name="Juul-Madsen H.R."/>
        </authorList>
    </citation>
    <scope>NUCLEOTIDE SEQUENCE [LARGE SCALE GENOMIC DNA]</scope>
    <source>
        <strain evidence="3 4">DSM 45248</strain>
    </source>
</reference>
<sequence>MSAPAWAVVTALTGVLLATAGWQWHVRARRARTRTRAEHLAAARKATRQLKRSGPRPHRDTFERGAVLENSAYGDAAGHGGGHHGGSDGGYAGGFDSGGSDSGGSY</sequence>
<dbReference type="RefSeq" id="WP_091195436.1">
    <property type="nucleotide sequence ID" value="NZ_LT594324.1"/>
</dbReference>
<feature type="compositionally biased region" description="Gly residues" evidence="1">
    <location>
        <begin position="77"/>
        <end position="106"/>
    </location>
</feature>
<dbReference type="EMBL" id="LT594324">
    <property type="protein sequence ID" value="SBT47066.1"/>
    <property type="molecule type" value="Genomic_DNA"/>
</dbReference>
<feature type="transmembrane region" description="Helical" evidence="2">
    <location>
        <begin position="6"/>
        <end position="26"/>
    </location>
</feature>
<name>A0A1A8ZT61_9ACTN</name>
<evidence type="ECO:0000313" key="4">
    <source>
        <dbReference type="Proteomes" id="UP000198765"/>
    </source>
</evidence>
<keyword evidence="2" id="KW-0472">Membrane</keyword>
<accession>A0A1A8ZT61</accession>
<feature type="region of interest" description="Disordered" evidence="1">
    <location>
        <begin position="43"/>
        <end position="106"/>
    </location>
</feature>
<evidence type="ECO:0000313" key="3">
    <source>
        <dbReference type="EMBL" id="SBT47066.1"/>
    </source>
</evidence>
<protein>
    <submittedName>
        <fullName evidence="3">Uncharacterized protein</fullName>
    </submittedName>
</protein>
<keyword evidence="2" id="KW-1133">Transmembrane helix</keyword>
<proteinExistence type="predicted"/>
<dbReference type="PATRIC" id="fig|299146.4.peg.2900"/>
<evidence type="ECO:0000256" key="2">
    <source>
        <dbReference type="SAM" id="Phobius"/>
    </source>
</evidence>
<dbReference type="AlphaFoldDB" id="A0A1A8ZT61"/>
<evidence type="ECO:0000256" key="1">
    <source>
        <dbReference type="SAM" id="MobiDB-lite"/>
    </source>
</evidence>
<dbReference type="Proteomes" id="UP000198765">
    <property type="component" value="Chromosome I"/>
</dbReference>
<keyword evidence="2" id="KW-0812">Transmembrane</keyword>
<keyword evidence="4" id="KW-1185">Reference proteome</keyword>
<gene>
    <name evidence="3" type="ORF">GA0070621_2798</name>
</gene>
<feature type="compositionally biased region" description="Basic residues" evidence="1">
    <location>
        <begin position="45"/>
        <end position="56"/>
    </location>
</feature>